<organism evidence="1 2">
    <name type="scientific">Mycolicibacter arupensis</name>
    <dbReference type="NCBI Taxonomy" id="342002"/>
    <lineage>
        <taxon>Bacteria</taxon>
        <taxon>Bacillati</taxon>
        <taxon>Actinomycetota</taxon>
        <taxon>Actinomycetes</taxon>
        <taxon>Mycobacteriales</taxon>
        <taxon>Mycobacteriaceae</taxon>
        <taxon>Mycolicibacter</taxon>
    </lineage>
</organism>
<comment type="caution">
    <text evidence="1">The sequence shown here is derived from an EMBL/GenBank/DDBJ whole genome shotgun (WGS) entry which is preliminary data.</text>
</comment>
<name>A0A5C7Y041_9MYCO</name>
<sequence length="199" mass="21733">MGTFAEAARVREEQLRQRLATTVELDRSVEGMLRGAHQHNLQSRARLDALESEIRAAAASWPARNTPAGARQFQVYLAGKTREIHRIVTDAAADSRQRAAQVQALTGRYSAGGMKQRVGPDDQPSATESLDDLYQDLAELSIKISAHNASPPNPQNYAAVAEYSLEAQELYDETLVLSAKFLTYGVTMDVPPPPASATR</sequence>
<dbReference type="Proteomes" id="UP000321797">
    <property type="component" value="Unassembled WGS sequence"/>
</dbReference>
<gene>
    <name evidence="1" type="ORF">E6Q54_13065</name>
</gene>
<dbReference type="InterPro" id="IPR019710">
    <property type="entry name" value="DUF4226"/>
</dbReference>
<proteinExistence type="predicted"/>
<dbReference type="AlphaFoldDB" id="A0A5C7Y041"/>
<dbReference type="EMBL" id="SSGD01000072">
    <property type="protein sequence ID" value="TXI55199.1"/>
    <property type="molecule type" value="Genomic_DNA"/>
</dbReference>
<protein>
    <submittedName>
        <fullName evidence="1">DUF4226 domain-containing protein</fullName>
    </submittedName>
</protein>
<dbReference type="Pfam" id="PF10774">
    <property type="entry name" value="DUF4226"/>
    <property type="match status" value="1"/>
</dbReference>
<reference evidence="1 2" key="1">
    <citation type="submission" date="2018-09" db="EMBL/GenBank/DDBJ databases">
        <title>Metagenome Assembled Genomes from an Advanced Water Purification Facility.</title>
        <authorList>
            <person name="Stamps B.W."/>
            <person name="Spear J.R."/>
        </authorList>
    </citation>
    <scope>NUCLEOTIDE SEQUENCE [LARGE SCALE GENOMIC DNA]</scope>
    <source>
        <strain evidence="1">Bin_29_2</strain>
    </source>
</reference>
<accession>A0A5C7Y041</accession>
<evidence type="ECO:0000313" key="2">
    <source>
        <dbReference type="Proteomes" id="UP000321797"/>
    </source>
</evidence>
<evidence type="ECO:0000313" key="1">
    <source>
        <dbReference type="EMBL" id="TXI55199.1"/>
    </source>
</evidence>